<dbReference type="GO" id="GO:0030170">
    <property type="term" value="F:pyridoxal phosphate binding"/>
    <property type="evidence" value="ECO:0007669"/>
    <property type="project" value="UniProtKB-UniRule"/>
</dbReference>
<evidence type="ECO:0000256" key="8">
    <source>
        <dbReference type="ARBA" id="ARBA00023315"/>
    </source>
</evidence>
<evidence type="ECO:0000256" key="7">
    <source>
        <dbReference type="ARBA" id="ARBA00023133"/>
    </source>
</evidence>
<keyword evidence="5 11" id="KW-0808">Transferase</keyword>
<protein>
    <recommendedName>
        <fullName evidence="11">5-aminolevulinate synthase</fullName>
        <ecNumber evidence="11">2.3.1.37</ecNumber>
    </recommendedName>
    <alternativeName>
        <fullName evidence="11">5-aminolevulinic acid synthase</fullName>
    </alternativeName>
    <alternativeName>
        <fullName evidence="11">Delta-ALA synthase</fullName>
    </alternativeName>
    <alternativeName>
        <fullName evidence="11">Delta-aminolevulinate synthase</fullName>
    </alternativeName>
</protein>
<name>A0A9P6NQE2_9BASI</name>
<dbReference type="Gene3D" id="3.40.640.10">
    <property type="entry name" value="Type I PLP-dependent aspartate aminotransferase-like (Major domain)"/>
    <property type="match status" value="1"/>
</dbReference>
<dbReference type="InterPro" id="IPR015424">
    <property type="entry name" value="PyrdxlP-dep_Trfase"/>
</dbReference>
<dbReference type="GO" id="GO:0003870">
    <property type="term" value="F:5-aminolevulinate synthase activity"/>
    <property type="evidence" value="ECO:0007669"/>
    <property type="project" value="UniProtKB-EC"/>
</dbReference>
<evidence type="ECO:0000256" key="5">
    <source>
        <dbReference type="ARBA" id="ARBA00022679"/>
    </source>
</evidence>
<reference evidence="13" key="1">
    <citation type="submission" date="2013-11" db="EMBL/GenBank/DDBJ databases">
        <title>Genome sequence of the fusiform rust pathogen reveals effectors for host alternation and coevolution with pine.</title>
        <authorList>
            <consortium name="DOE Joint Genome Institute"/>
            <person name="Smith K."/>
            <person name="Pendleton A."/>
            <person name="Kubisiak T."/>
            <person name="Anderson C."/>
            <person name="Salamov A."/>
            <person name="Aerts A."/>
            <person name="Riley R."/>
            <person name="Clum A."/>
            <person name="Lindquist E."/>
            <person name="Ence D."/>
            <person name="Campbell M."/>
            <person name="Kronenberg Z."/>
            <person name="Feau N."/>
            <person name="Dhillon B."/>
            <person name="Hamelin R."/>
            <person name="Burleigh J."/>
            <person name="Smith J."/>
            <person name="Yandell M."/>
            <person name="Nelson C."/>
            <person name="Grigoriev I."/>
            <person name="Davis J."/>
        </authorList>
    </citation>
    <scope>NUCLEOTIDE SEQUENCE</scope>
    <source>
        <strain evidence="13">G11</strain>
    </source>
</reference>
<dbReference type="PANTHER" id="PTHR13693">
    <property type="entry name" value="CLASS II AMINOTRANSFERASE/8-AMINO-7-OXONONANOATE SYNTHASE"/>
    <property type="match status" value="1"/>
</dbReference>
<dbReference type="PANTHER" id="PTHR13693:SF102">
    <property type="entry name" value="2-AMINO-3-KETOBUTYRATE COENZYME A LIGASE, MITOCHONDRIAL"/>
    <property type="match status" value="1"/>
</dbReference>
<comment type="function">
    <text evidence="2">Catalyzes the synthesis of 5-aminolevulinate (ALA) from succinyl-CoA and glycine, the first and rate-limiting step in heme biosynthesis.</text>
</comment>
<comment type="catalytic activity">
    <reaction evidence="9 11">
        <text>succinyl-CoA + glycine + H(+) = 5-aminolevulinate + CO2 + CoA</text>
        <dbReference type="Rhea" id="RHEA:12921"/>
        <dbReference type="ChEBI" id="CHEBI:15378"/>
        <dbReference type="ChEBI" id="CHEBI:16526"/>
        <dbReference type="ChEBI" id="CHEBI:57287"/>
        <dbReference type="ChEBI" id="CHEBI:57292"/>
        <dbReference type="ChEBI" id="CHEBI:57305"/>
        <dbReference type="ChEBI" id="CHEBI:356416"/>
        <dbReference type="EC" id="2.3.1.37"/>
    </reaction>
</comment>
<comment type="similarity">
    <text evidence="4 10">Belongs to the class-II pyridoxal-phosphate-dependent aminotransferase family.</text>
</comment>
<dbReference type="GO" id="GO:0005759">
    <property type="term" value="C:mitochondrial matrix"/>
    <property type="evidence" value="ECO:0007669"/>
    <property type="project" value="UniProtKB-SubCell"/>
</dbReference>
<evidence type="ECO:0000256" key="11">
    <source>
        <dbReference type="RuleBase" id="RU910713"/>
    </source>
</evidence>
<evidence type="ECO:0000256" key="6">
    <source>
        <dbReference type="ARBA" id="ARBA00022898"/>
    </source>
</evidence>
<dbReference type="InterPro" id="IPR015421">
    <property type="entry name" value="PyrdxlP-dep_Trfase_major"/>
</dbReference>
<organism evidence="13 14">
    <name type="scientific">Cronartium quercuum f. sp. fusiforme G11</name>
    <dbReference type="NCBI Taxonomy" id="708437"/>
    <lineage>
        <taxon>Eukaryota</taxon>
        <taxon>Fungi</taxon>
        <taxon>Dikarya</taxon>
        <taxon>Basidiomycota</taxon>
        <taxon>Pucciniomycotina</taxon>
        <taxon>Pucciniomycetes</taxon>
        <taxon>Pucciniales</taxon>
        <taxon>Coleosporiaceae</taxon>
        <taxon>Cronartium</taxon>
    </lineage>
</organism>
<dbReference type="Gene3D" id="3.90.1150.10">
    <property type="entry name" value="Aspartate Aminotransferase, domain 1"/>
    <property type="match status" value="1"/>
</dbReference>
<dbReference type="InterPro" id="IPR050087">
    <property type="entry name" value="AON_synthase_class-II"/>
</dbReference>
<comment type="pathway">
    <text evidence="3 11">Porphyrin-containing compound metabolism; protoporphyrin-IX biosynthesis; 5-aminolevulinate from glycine: step 1/1.</text>
</comment>
<dbReference type="Pfam" id="PF00155">
    <property type="entry name" value="Aminotran_1_2"/>
    <property type="match status" value="1"/>
</dbReference>
<keyword evidence="14" id="KW-1185">Reference proteome</keyword>
<comment type="subcellular location">
    <subcellularLocation>
        <location evidence="11">Mitochondrion matrix</location>
    </subcellularLocation>
</comment>
<dbReference type="InterPro" id="IPR001917">
    <property type="entry name" value="Aminotrans_II_pyridoxalP_BS"/>
</dbReference>
<dbReference type="GO" id="GO:0006782">
    <property type="term" value="P:protoporphyrinogen IX biosynthetic process"/>
    <property type="evidence" value="ECO:0007669"/>
    <property type="project" value="UniProtKB-UniRule"/>
</dbReference>
<comment type="caution">
    <text evidence="13">The sequence shown here is derived from an EMBL/GenBank/DDBJ whole genome shotgun (WGS) entry which is preliminary data.</text>
</comment>
<dbReference type="AlphaFoldDB" id="A0A9P6NQE2"/>
<keyword evidence="8 11" id="KW-0012">Acyltransferase</keyword>
<evidence type="ECO:0000256" key="3">
    <source>
        <dbReference type="ARBA" id="ARBA00005029"/>
    </source>
</evidence>
<evidence type="ECO:0000256" key="1">
    <source>
        <dbReference type="ARBA" id="ARBA00001933"/>
    </source>
</evidence>
<dbReference type="OrthoDB" id="10263824at2759"/>
<dbReference type="InterPro" id="IPR004839">
    <property type="entry name" value="Aminotransferase_I/II_large"/>
</dbReference>
<evidence type="ECO:0000256" key="2">
    <source>
        <dbReference type="ARBA" id="ARBA00003076"/>
    </source>
</evidence>
<dbReference type="CDD" id="cd06454">
    <property type="entry name" value="KBL_like"/>
    <property type="match status" value="1"/>
</dbReference>
<keyword evidence="6 10" id="KW-0663">Pyridoxal phosphate</keyword>
<dbReference type="InterPro" id="IPR015422">
    <property type="entry name" value="PyrdxlP-dep_Trfase_small"/>
</dbReference>
<dbReference type="Proteomes" id="UP000886653">
    <property type="component" value="Unassembled WGS sequence"/>
</dbReference>
<dbReference type="EC" id="2.3.1.37" evidence="11"/>
<keyword evidence="7 11" id="KW-0350">Heme biosynthesis</keyword>
<gene>
    <name evidence="13" type="ORF">CROQUDRAFT_132413</name>
</gene>
<evidence type="ECO:0000259" key="12">
    <source>
        <dbReference type="Pfam" id="PF00155"/>
    </source>
</evidence>
<evidence type="ECO:0000256" key="10">
    <source>
        <dbReference type="RuleBase" id="RU003693"/>
    </source>
</evidence>
<dbReference type="SUPFAM" id="SSF53383">
    <property type="entry name" value="PLP-dependent transferases"/>
    <property type="match status" value="1"/>
</dbReference>
<comment type="cofactor">
    <cofactor evidence="1 10">
        <name>pyridoxal 5'-phosphate</name>
        <dbReference type="ChEBI" id="CHEBI:597326"/>
    </cofactor>
</comment>
<feature type="domain" description="Aminotransferase class I/classII large" evidence="12">
    <location>
        <begin position="168"/>
        <end position="530"/>
    </location>
</feature>
<dbReference type="NCBIfam" id="TIGR01821">
    <property type="entry name" value="5aminolev_synth"/>
    <property type="match status" value="1"/>
</dbReference>
<dbReference type="PROSITE" id="PS00599">
    <property type="entry name" value="AA_TRANSFER_CLASS_2"/>
    <property type="match status" value="1"/>
</dbReference>
<dbReference type="InterPro" id="IPR010961">
    <property type="entry name" value="4pyrrol_synth_NH2levulA_synth"/>
</dbReference>
<accession>A0A9P6NQE2</accession>
<evidence type="ECO:0000313" key="13">
    <source>
        <dbReference type="EMBL" id="KAG0147661.1"/>
    </source>
</evidence>
<evidence type="ECO:0000256" key="4">
    <source>
        <dbReference type="ARBA" id="ARBA00008392"/>
    </source>
</evidence>
<dbReference type="EMBL" id="MU167245">
    <property type="protein sequence ID" value="KAG0147661.1"/>
    <property type="molecule type" value="Genomic_DNA"/>
</dbReference>
<sequence>MDAHLATHQLRLFKQMCPFLARTSPTTLRQMSTTSVMGITRLRIRAQACPILGPVLSFKRQQDVSDGSRSYAKSTNYDPVQHASKTPMAGSCPHAAAAGHRAPILANVATSKSTAHKEAGDSKLFDYEEFYEAELEKKHQDKSYRYFNNVNRLAAKFPIAHTADPKEEVTVWCSNDYLGMSKHPRVLDSMRQTLTKYGAGAGGTRNIAGNAALHLSLESTLAELHRKEAALVFSSCYVANDATLSTLGSRLPGCVIFSDSSNHASMIQGIRHSLAEKVIFKHNDLVDLESKLNRYPKDRPKIIAFESVYSMCGSVGPIEGICDLAEKYGAITFLDEVHAIGMYGPRGAGVAEHCDYEVQAKGGAAGTVMGQWHYDRIDIITATLGKAYGVVGGYIAGSSALVDVVRSYAPGFIFTTSLPPAIVSGAQAAVRYQINHLDDRRLQQLNTIELKHTLTHDLDLPVMDNPSHIVPILIGDPENAKMASDLLLNKHGIYVQSINFPTVPKGEERLRITPTPGHTLTQQLELVSALDSVWDELKLKKTADWKALGGRAGVGACKEDLPSSTRIWTDKQLGLIDGTFPKRLGREVGWFPPGLSTASVLEQDMMGKHREEKAIAVGLGQMASQ</sequence>
<evidence type="ECO:0000313" key="14">
    <source>
        <dbReference type="Proteomes" id="UP000886653"/>
    </source>
</evidence>
<dbReference type="FunFam" id="3.40.640.10:FF:000006">
    <property type="entry name" value="5-aminolevulinate synthase, mitochondrial"/>
    <property type="match status" value="1"/>
</dbReference>
<keyword evidence="11" id="KW-0496">Mitochondrion</keyword>
<proteinExistence type="inferred from homology"/>
<evidence type="ECO:0000256" key="9">
    <source>
        <dbReference type="ARBA" id="ARBA00047654"/>
    </source>
</evidence>